<keyword evidence="6 10" id="KW-0472">Membrane</keyword>
<dbReference type="Pfam" id="PF00001">
    <property type="entry name" value="7tm_1"/>
    <property type="match status" value="1"/>
</dbReference>
<keyword evidence="4 10" id="KW-1133">Transmembrane helix</keyword>
<keyword evidence="3 9" id="KW-0812">Transmembrane</keyword>
<dbReference type="Gene3D" id="1.20.1070.10">
    <property type="entry name" value="Rhodopsin 7-helix transmembrane proteins"/>
    <property type="match status" value="1"/>
</dbReference>
<evidence type="ECO:0000256" key="3">
    <source>
        <dbReference type="ARBA" id="ARBA00022692"/>
    </source>
</evidence>
<keyword evidence="7 9" id="KW-0675">Receptor</keyword>
<dbReference type="AlphaFoldDB" id="A7RVM9"/>
<dbReference type="OMA" id="ILPEAIC"/>
<accession>A7RVM9</accession>
<evidence type="ECO:0000313" key="12">
    <source>
        <dbReference type="EMBL" id="EDO44481.1"/>
    </source>
</evidence>
<evidence type="ECO:0000256" key="10">
    <source>
        <dbReference type="SAM" id="Phobius"/>
    </source>
</evidence>
<dbReference type="Proteomes" id="UP000001593">
    <property type="component" value="Unassembled WGS sequence"/>
</dbReference>
<name>A7RVM9_NEMVE</name>
<organism evidence="12 13">
    <name type="scientific">Nematostella vectensis</name>
    <name type="common">Starlet sea anemone</name>
    <dbReference type="NCBI Taxonomy" id="45351"/>
    <lineage>
        <taxon>Eukaryota</taxon>
        <taxon>Metazoa</taxon>
        <taxon>Cnidaria</taxon>
        <taxon>Anthozoa</taxon>
        <taxon>Hexacorallia</taxon>
        <taxon>Actiniaria</taxon>
        <taxon>Edwardsiidae</taxon>
        <taxon>Nematostella</taxon>
    </lineage>
</organism>
<dbReference type="GO" id="GO:0007186">
    <property type="term" value="P:G protein-coupled receptor signaling pathway"/>
    <property type="evidence" value="ECO:0000318"/>
    <property type="project" value="GO_Central"/>
</dbReference>
<feature type="transmembrane region" description="Helical" evidence="10">
    <location>
        <begin position="190"/>
        <end position="211"/>
    </location>
</feature>
<reference evidence="12 13" key="1">
    <citation type="journal article" date="2007" name="Science">
        <title>Sea anemone genome reveals ancestral eumetazoan gene repertoire and genomic organization.</title>
        <authorList>
            <person name="Putnam N.H."/>
            <person name="Srivastava M."/>
            <person name="Hellsten U."/>
            <person name="Dirks B."/>
            <person name="Chapman J."/>
            <person name="Salamov A."/>
            <person name="Terry A."/>
            <person name="Shapiro H."/>
            <person name="Lindquist E."/>
            <person name="Kapitonov V.V."/>
            <person name="Jurka J."/>
            <person name="Genikhovich G."/>
            <person name="Grigoriev I.V."/>
            <person name="Lucas S.M."/>
            <person name="Steele R.E."/>
            <person name="Finnerty J.R."/>
            <person name="Technau U."/>
            <person name="Martindale M.Q."/>
            <person name="Rokhsar D.S."/>
        </authorList>
    </citation>
    <scope>NUCLEOTIDE SEQUENCE [LARGE SCALE GENOMIC DNA]</scope>
    <source>
        <strain evidence="13">CH2 X CH6</strain>
    </source>
</reference>
<dbReference type="STRING" id="45351.A7RVM9"/>
<dbReference type="PRINTS" id="PR00237">
    <property type="entry name" value="GPCRRHODOPSN"/>
</dbReference>
<evidence type="ECO:0000256" key="8">
    <source>
        <dbReference type="ARBA" id="ARBA00023224"/>
    </source>
</evidence>
<evidence type="ECO:0000256" key="9">
    <source>
        <dbReference type="RuleBase" id="RU000688"/>
    </source>
</evidence>
<feature type="transmembrane region" description="Helical" evidence="10">
    <location>
        <begin position="62"/>
        <end position="86"/>
    </location>
</feature>
<feature type="transmembrane region" description="Helical" evidence="10">
    <location>
        <begin position="101"/>
        <end position="120"/>
    </location>
</feature>
<keyword evidence="5 9" id="KW-0297">G-protein coupled receptor</keyword>
<evidence type="ECO:0000256" key="4">
    <source>
        <dbReference type="ARBA" id="ARBA00022989"/>
    </source>
</evidence>
<dbReference type="InterPro" id="IPR000276">
    <property type="entry name" value="GPCR_Rhodpsn"/>
</dbReference>
<dbReference type="PROSITE" id="PS50262">
    <property type="entry name" value="G_PROTEIN_RECEP_F1_2"/>
    <property type="match status" value="1"/>
</dbReference>
<dbReference type="EMBL" id="DS469544">
    <property type="protein sequence ID" value="EDO44481.1"/>
    <property type="molecule type" value="Genomic_DNA"/>
</dbReference>
<gene>
    <name evidence="12" type="ORF">NEMVEDRAFT_v1g202811</name>
</gene>
<evidence type="ECO:0000259" key="11">
    <source>
        <dbReference type="PROSITE" id="PS50262"/>
    </source>
</evidence>
<keyword evidence="8 9" id="KW-0807">Transducer</keyword>
<dbReference type="GO" id="GO:0005886">
    <property type="term" value="C:plasma membrane"/>
    <property type="evidence" value="ECO:0000318"/>
    <property type="project" value="GO_Central"/>
</dbReference>
<evidence type="ECO:0000256" key="5">
    <source>
        <dbReference type="ARBA" id="ARBA00023040"/>
    </source>
</evidence>
<dbReference type="InterPro" id="IPR017452">
    <property type="entry name" value="GPCR_Rhodpsn_7TM"/>
</dbReference>
<feature type="domain" description="G-protein coupled receptors family 1 profile" evidence="11">
    <location>
        <begin position="41"/>
        <end position="283"/>
    </location>
</feature>
<dbReference type="GO" id="GO:0004930">
    <property type="term" value="F:G protein-coupled receptor activity"/>
    <property type="evidence" value="ECO:0000318"/>
    <property type="project" value="GO_Central"/>
</dbReference>
<dbReference type="PANTHER" id="PTHR24228:SF59">
    <property type="entry name" value="NEUROPEPTIDE RECEPTOR 15"/>
    <property type="match status" value="1"/>
</dbReference>
<evidence type="ECO:0000256" key="1">
    <source>
        <dbReference type="ARBA" id="ARBA00004651"/>
    </source>
</evidence>
<keyword evidence="13" id="KW-1185">Reference proteome</keyword>
<dbReference type="PROSITE" id="PS00237">
    <property type="entry name" value="G_PROTEIN_RECEP_F1_1"/>
    <property type="match status" value="1"/>
</dbReference>
<evidence type="ECO:0000256" key="2">
    <source>
        <dbReference type="ARBA" id="ARBA00022475"/>
    </source>
</evidence>
<evidence type="ECO:0000256" key="7">
    <source>
        <dbReference type="ARBA" id="ARBA00023170"/>
    </source>
</evidence>
<dbReference type="HOGENOM" id="CLU_009579_3_3_1"/>
<evidence type="ECO:0000313" key="13">
    <source>
        <dbReference type="Proteomes" id="UP000001593"/>
    </source>
</evidence>
<dbReference type="SUPFAM" id="SSF81321">
    <property type="entry name" value="Family A G protein-coupled receptor-like"/>
    <property type="match status" value="1"/>
</dbReference>
<comment type="subcellular location">
    <subcellularLocation>
        <location evidence="1">Cell membrane</location>
        <topology evidence="1">Multi-pass membrane protein</topology>
    </subcellularLocation>
</comment>
<proteinExistence type="inferred from homology"/>
<feature type="transmembrane region" description="Helical" evidence="10">
    <location>
        <begin position="141"/>
        <end position="163"/>
    </location>
</feature>
<feature type="transmembrane region" description="Helical" evidence="10">
    <location>
        <begin position="29"/>
        <end position="50"/>
    </location>
</feature>
<dbReference type="CDD" id="cd00637">
    <property type="entry name" value="7tm_classA_rhodopsin-like"/>
    <property type="match status" value="1"/>
</dbReference>
<protein>
    <recommendedName>
        <fullName evidence="11">G-protein coupled receptors family 1 profile domain-containing protein</fullName>
    </recommendedName>
</protein>
<feature type="transmembrane region" description="Helical" evidence="10">
    <location>
        <begin position="249"/>
        <end position="270"/>
    </location>
</feature>
<dbReference type="PANTHER" id="PTHR24228">
    <property type="entry name" value="B2 BRADYKININ RECEPTOR/ANGIOTENSIN II RECEPTOR"/>
    <property type="match status" value="1"/>
</dbReference>
<dbReference type="eggNOG" id="KOG3656">
    <property type="taxonomic scope" value="Eukaryota"/>
</dbReference>
<dbReference type="InParanoid" id="A7RVM9"/>
<evidence type="ECO:0000256" key="6">
    <source>
        <dbReference type="ARBA" id="ARBA00023136"/>
    </source>
</evidence>
<comment type="similarity">
    <text evidence="9">Belongs to the G-protein coupled receptor 1 family.</text>
</comment>
<sequence>MEPELVTEEERARKVLATRDRMSIVVESIIATLVVFVALTGNCLVCIAVCRCPRLRTISNAFIGSLAMADFLIAVTVVTPSIALTITNRMILPEAICQSQAYFALSLLSVSLLTMCLTAIHRYMKVVRPPHRGQILVTKRSVALAISSSWIFSFMFPSIYWAAGRKARFYPGEMLCFFDLLVVKTPGITMSYVIIFGIIIYGTIVFCYAQVYRTVRQHKQRLRARTVQPQGIRRQNTRLSVEELRVTRLLVAVVLSYVICWLPALVLWGFKAYGVPVHRRLEY</sequence>
<dbReference type="PhylomeDB" id="A7RVM9"/>
<keyword evidence="2" id="KW-1003">Cell membrane</keyword>